<evidence type="ECO:0000256" key="1">
    <source>
        <dbReference type="SAM" id="Coils"/>
    </source>
</evidence>
<gene>
    <name evidence="2" type="ORF">PHYPSEUDO_009382</name>
</gene>
<feature type="coiled-coil region" evidence="1">
    <location>
        <begin position="150"/>
        <end position="184"/>
    </location>
</feature>
<comment type="caution">
    <text evidence="2">The sequence shown here is derived from an EMBL/GenBank/DDBJ whole genome shotgun (WGS) entry which is preliminary data.</text>
</comment>
<dbReference type="Proteomes" id="UP000694044">
    <property type="component" value="Unassembled WGS sequence"/>
</dbReference>
<keyword evidence="3" id="KW-1185">Reference proteome</keyword>
<dbReference type="EMBL" id="JAGDFM010000039">
    <property type="protein sequence ID" value="KAG7389868.1"/>
    <property type="molecule type" value="Genomic_DNA"/>
</dbReference>
<sequence length="260" mass="29528">MSKKNSVAAHWPMEIYDYERKAITDAAVGGVDLRKGCWIHCKWCNSTLKTTSFSLATWRAHQKVKAHRIQAHELLGSGSHPQFVSCSSQSSVYSSTSSLPDTQKTFLGIQSSQDHESLVRVCRDLHQNRQHQARYERDVTSVINAMTSLVTDQQSDLNTLQLEVNDMTREIEGLKEQVGVLRRNGNQQKNVRAPQKVVVAASQNTSQRIPASRMLTVKAQSTRNNEERFKIPHKAASTKKTNKRNSMTEMDVFEKRFRLT</sequence>
<protein>
    <submittedName>
        <fullName evidence="2">Uncharacterized protein</fullName>
    </submittedName>
</protein>
<evidence type="ECO:0000313" key="3">
    <source>
        <dbReference type="Proteomes" id="UP000694044"/>
    </source>
</evidence>
<keyword evidence="1" id="KW-0175">Coiled coil</keyword>
<accession>A0A8T1WAW7</accession>
<reference evidence="2" key="1">
    <citation type="submission" date="2021-02" db="EMBL/GenBank/DDBJ databases">
        <authorList>
            <person name="Palmer J.M."/>
        </authorList>
    </citation>
    <scope>NUCLEOTIDE SEQUENCE</scope>
    <source>
        <strain evidence="2">SCRP734</strain>
    </source>
</reference>
<proteinExistence type="predicted"/>
<evidence type="ECO:0000313" key="2">
    <source>
        <dbReference type="EMBL" id="KAG7389868.1"/>
    </source>
</evidence>
<organism evidence="2 3">
    <name type="scientific">Phytophthora pseudosyringae</name>
    <dbReference type="NCBI Taxonomy" id="221518"/>
    <lineage>
        <taxon>Eukaryota</taxon>
        <taxon>Sar</taxon>
        <taxon>Stramenopiles</taxon>
        <taxon>Oomycota</taxon>
        <taxon>Peronosporomycetes</taxon>
        <taxon>Peronosporales</taxon>
        <taxon>Peronosporaceae</taxon>
        <taxon>Phytophthora</taxon>
    </lineage>
</organism>
<name>A0A8T1WAW7_9STRA</name>
<dbReference type="OrthoDB" id="126403at2759"/>
<dbReference type="AlphaFoldDB" id="A0A8T1WAW7"/>